<proteinExistence type="predicted"/>
<evidence type="ECO:0000313" key="1">
    <source>
        <dbReference type="EMBL" id="MPM25120.1"/>
    </source>
</evidence>
<accession>A0A644Y9F1</accession>
<comment type="caution">
    <text evidence="1">The sequence shown here is derived from an EMBL/GenBank/DDBJ whole genome shotgun (WGS) entry which is preliminary data.</text>
</comment>
<dbReference type="AlphaFoldDB" id="A0A644Y9F1"/>
<name>A0A644Y9F1_9ZZZZ</name>
<gene>
    <name evidence="1" type="ORF">SDC9_71610</name>
</gene>
<reference evidence="1" key="1">
    <citation type="submission" date="2019-08" db="EMBL/GenBank/DDBJ databases">
        <authorList>
            <person name="Kucharzyk K."/>
            <person name="Murdoch R.W."/>
            <person name="Higgins S."/>
            <person name="Loffler F."/>
        </authorList>
    </citation>
    <scope>NUCLEOTIDE SEQUENCE</scope>
</reference>
<organism evidence="1">
    <name type="scientific">bioreactor metagenome</name>
    <dbReference type="NCBI Taxonomy" id="1076179"/>
    <lineage>
        <taxon>unclassified sequences</taxon>
        <taxon>metagenomes</taxon>
        <taxon>ecological metagenomes</taxon>
    </lineage>
</organism>
<protein>
    <submittedName>
        <fullName evidence="1">Uncharacterized protein</fullName>
    </submittedName>
</protein>
<dbReference type="EMBL" id="VSSQ01004419">
    <property type="protein sequence ID" value="MPM25120.1"/>
    <property type="molecule type" value="Genomic_DNA"/>
</dbReference>
<sequence length="109" mass="12093">MCSVVNECTGLHISVCVDVQVASSSGYASVYIFSVIPEIKSEQRLCLSELSYLVVHELTLRSGCKKFSDSVLPYRHVSEKPCKLSSFFYHVVKILFAAYDICIFACIAA</sequence>